<feature type="DNA-binding region" description="H-T-H motif" evidence="4">
    <location>
        <begin position="17"/>
        <end position="36"/>
    </location>
</feature>
<dbReference type="Gene3D" id="1.10.10.60">
    <property type="entry name" value="Homeodomain-like"/>
    <property type="match status" value="1"/>
</dbReference>
<evidence type="ECO:0000313" key="7">
    <source>
        <dbReference type="Proteomes" id="UP001501598"/>
    </source>
</evidence>
<dbReference type="PROSITE" id="PS50977">
    <property type="entry name" value="HTH_TETR_2"/>
    <property type="match status" value="1"/>
</dbReference>
<evidence type="ECO:0000256" key="3">
    <source>
        <dbReference type="ARBA" id="ARBA00023163"/>
    </source>
</evidence>
<dbReference type="InterPro" id="IPR050109">
    <property type="entry name" value="HTH-type_TetR-like_transc_reg"/>
</dbReference>
<accession>A0ABP8RWD7</accession>
<proteinExistence type="predicted"/>
<dbReference type="PANTHER" id="PTHR30055">
    <property type="entry name" value="HTH-TYPE TRANSCRIPTIONAL REGULATOR RUTR"/>
    <property type="match status" value="1"/>
</dbReference>
<dbReference type="PANTHER" id="PTHR30055:SF234">
    <property type="entry name" value="HTH-TYPE TRANSCRIPTIONAL REGULATOR BETI"/>
    <property type="match status" value="1"/>
</dbReference>
<keyword evidence="3" id="KW-0804">Transcription</keyword>
<evidence type="ECO:0000259" key="5">
    <source>
        <dbReference type="PROSITE" id="PS50977"/>
    </source>
</evidence>
<dbReference type="Pfam" id="PF00440">
    <property type="entry name" value="TetR_N"/>
    <property type="match status" value="1"/>
</dbReference>
<dbReference type="EMBL" id="BAABGT010000063">
    <property type="protein sequence ID" value="GAA4550960.1"/>
    <property type="molecule type" value="Genomic_DNA"/>
</dbReference>
<evidence type="ECO:0000313" key="6">
    <source>
        <dbReference type="EMBL" id="GAA4550960.1"/>
    </source>
</evidence>
<feature type="domain" description="HTH tetR-type" evidence="5">
    <location>
        <begin position="1"/>
        <end position="54"/>
    </location>
</feature>
<evidence type="ECO:0000256" key="1">
    <source>
        <dbReference type="ARBA" id="ARBA00023015"/>
    </source>
</evidence>
<keyword evidence="1" id="KW-0805">Transcription regulation</keyword>
<keyword evidence="2 4" id="KW-0238">DNA-binding</keyword>
<protein>
    <submittedName>
        <fullName evidence="6">TetR/AcrR family transcriptional regulator</fullName>
    </submittedName>
</protein>
<dbReference type="InterPro" id="IPR009057">
    <property type="entry name" value="Homeodomain-like_sf"/>
</dbReference>
<keyword evidence="7" id="KW-1185">Reference proteome</keyword>
<evidence type="ECO:0000256" key="2">
    <source>
        <dbReference type="ARBA" id="ARBA00023125"/>
    </source>
</evidence>
<dbReference type="Gene3D" id="1.10.357.10">
    <property type="entry name" value="Tetracycline Repressor, domain 2"/>
    <property type="match status" value="1"/>
</dbReference>
<reference evidence="7" key="1">
    <citation type="journal article" date="2019" name="Int. J. Syst. Evol. Microbiol.">
        <title>The Global Catalogue of Microorganisms (GCM) 10K type strain sequencing project: providing services to taxonomists for standard genome sequencing and annotation.</title>
        <authorList>
            <consortium name="The Broad Institute Genomics Platform"/>
            <consortium name="The Broad Institute Genome Sequencing Center for Infectious Disease"/>
            <person name="Wu L."/>
            <person name="Ma J."/>
        </authorList>
    </citation>
    <scope>NUCLEOTIDE SEQUENCE [LARGE SCALE GENOMIC DNA]</scope>
    <source>
        <strain evidence="7">JCM 17906</strain>
    </source>
</reference>
<dbReference type="Proteomes" id="UP001501598">
    <property type="component" value="Unassembled WGS sequence"/>
</dbReference>
<organism evidence="6 7">
    <name type="scientific">Pseudonocardia xishanensis</name>
    <dbReference type="NCBI Taxonomy" id="630995"/>
    <lineage>
        <taxon>Bacteria</taxon>
        <taxon>Bacillati</taxon>
        <taxon>Actinomycetota</taxon>
        <taxon>Actinomycetes</taxon>
        <taxon>Pseudonocardiales</taxon>
        <taxon>Pseudonocardiaceae</taxon>
        <taxon>Pseudonocardia</taxon>
    </lineage>
</organism>
<gene>
    <name evidence="6" type="ORF">GCM10023175_41940</name>
</gene>
<dbReference type="InterPro" id="IPR001647">
    <property type="entry name" value="HTH_TetR"/>
</dbReference>
<comment type="caution">
    <text evidence="6">The sequence shown here is derived from an EMBL/GenBank/DDBJ whole genome shotgun (WGS) entry which is preliminary data.</text>
</comment>
<evidence type="ECO:0000256" key="4">
    <source>
        <dbReference type="PROSITE-ProRule" id="PRU00335"/>
    </source>
</evidence>
<name>A0ABP8RWD7_9PSEU</name>
<sequence>MTAAAELISRNGYHSVALADIGTAAGIVGSGVYRHFPSKDAILVALLERVMDRLEAAATAIVESAADDRSAVTALVRNHVTVAVHDRRILQIYHLEAHSVPGNEFRRLRRSQRHYIEEWVSVVAPLHPGRADADVRVVVHSAIGAIQSILFHHSGLPEGRLGELLRRAAHACLEIEPAP</sequence>
<dbReference type="SUPFAM" id="SSF46689">
    <property type="entry name" value="Homeodomain-like"/>
    <property type="match status" value="1"/>
</dbReference>